<evidence type="ECO:0000256" key="1">
    <source>
        <dbReference type="SAM" id="MobiDB-lite"/>
    </source>
</evidence>
<protein>
    <submittedName>
        <fullName evidence="2">Uncharacterized protein</fullName>
    </submittedName>
</protein>
<accession>A0A1A6ADM1</accession>
<reference evidence="3" key="2">
    <citation type="submission" date="2013-07" db="EMBL/GenBank/DDBJ databases">
        <authorList>
            <consortium name="The Broad Institute Genome Sequencing Platform"/>
            <person name="Cuomo C."/>
            <person name="Litvintseva A."/>
            <person name="Chen Y."/>
            <person name="Heitman J."/>
            <person name="Sun S."/>
            <person name="Springer D."/>
            <person name="Dromer F."/>
            <person name="Young S.K."/>
            <person name="Zeng Q."/>
            <person name="Gargeya S."/>
            <person name="Fitzgerald M."/>
            <person name="Abouelleil A."/>
            <person name="Alvarado L."/>
            <person name="Berlin A.M."/>
            <person name="Chapman S.B."/>
            <person name="Dewar J."/>
            <person name="Goldberg J."/>
            <person name="Griggs A."/>
            <person name="Gujja S."/>
            <person name="Hansen M."/>
            <person name="Howarth C."/>
            <person name="Imamovic A."/>
            <person name="Larimer J."/>
            <person name="McCowan C."/>
            <person name="Murphy C."/>
            <person name="Pearson M."/>
            <person name="Priest M."/>
            <person name="Roberts A."/>
            <person name="Saif S."/>
            <person name="Shea T."/>
            <person name="Sykes S."/>
            <person name="Wortman J."/>
            <person name="Nusbaum C."/>
            <person name="Birren B."/>
        </authorList>
    </citation>
    <scope>NUCLEOTIDE SEQUENCE</scope>
    <source>
        <strain evidence="3">CBS 10117</strain>
    </source>
</reference>
<evidence type="ECO:0000313" key="4">
    <source>
        <dbReference type="Proteomes" id="UP000078595"/>
    </source>
</evidence>
<name>A0A1A6ADM1_9TREE</name>
<dbReference type="KEGG" id="kdj:28966090"/>
<proteinExistence type="predicted"/>
<dbReference type="EMBL" id="KI894028">
    <property type="protein sequence ID" value="OBR88171.1"/>
    <property type="molecule type" value="Genomic_DNA"/>
</dbReference>
<gene>
    <name evidence="2" type="ORF">I303_02391</name>
    <name evidence="3" type="ORF">I303_101476</name>
</gene>
<feature type="region of interest" description="Disordered" evidence="1">
    <location>
        <begin position="1"/>
        <end position="26"/>
    </location>
</feature>
<feature type="compositionally biased region" description="Low complexity" evidence="1">
    <location>
        <begin position="1"/>
        <end position="20"/>
    </location>
</feature>
<reference evidence="3" key="3">
    <citation type="submission" date="2024-02" db="EMBL/GenBank/DDBJ databases">
        <title>Comparative genomics of Cryptococcus and Kwoniella reveals pathogenesis evolution and contrasting modes of karyotype evolution via chromosome fusion or intercentromeric recombination.</title>
        <authorList>
            <person name="Coelho M.A."/>
            <person name="David-Palma M."/>
            <person name="Shea T."/>
            <person name="Bowers K."/>
            <person name="McGinley-Smith S."/>
            <person name="Mohammad A.W."/>
            <person name="Gnirke A."/>
            <person name="Yurkov A.M."/>
            <person name="Nowrousian M."/>
            <person name="Sun S."/>
            <person name="Cuomo C.A."/>
            <person name="Heitman J."/>
        </authorList>
    </citation>
    <scope>NUCLEOTIDE SEQUENCE</scope>
    <source>
        <strain evidence="3">CBS 10117</strain>
    </source>
</reference>
<dbReference type="OrthoDB" id="10587667at2759"/>
<evidence type="ECO:0000313" key="3">
    <source>
        <dbReference type="EMBL" id="WWC58931.1"/>
    </source>
</evidence>
<dbReference type="RefSeq" id="XP_018266013.1">
    <property type="nucleotide sequence ID" value="XM_018405732.1"/>
</dbReference>
<dbReference type="Proteomes" id="UP000078595">
    <property type="component" value="Chromosome 2"/>
</dbReference>
<keyword evidence="4" id="KW-1185">Reference proteome</keyword>
<dbReference type="VEuPathDB" id="FungiDB:I303_02391"/>
<dbReference type="GeneID" id="28966090"/>
<reference evidence="2" key="1">
    <citation type="submission" date="2013-07" db="EMBL/GenBank/DDBJ databases">
        <title>The Genome Sequence of Cryptococcus dejecticola CBS10117.</title>
        <authorList>
            <consortium name="The Broad Institute Genome Sequencing Platform"/>
            <person name="Cuomo C."/>
            <person name="Litvintseva A."/>
            <person name="Chen Y."/>
            <person name="Heitman J."/>
            <person name="Sun S."/>
            <person name="Springer D."/>
            <person name="Dromer F."/>
            <person name="Young S.K."/>
            <person name="Zeng Q."/>
            <person name="Gargeya S."/>
            <person name="Fitzgerald M."/>
            <person name="Abouelleil A."/>
            <person name="Alvarado L."/>
            <person name="Berlin A.M."/>
            <person name="Chapman S.B."/>
            <person name="Dewar J."/>
            <person name="Goldberg J."/>
            <person name="Griggs A."/>
            <person name="Gujja S."/>
            <person name="Hansen M."/>
            <person name="Howarth C."/>
            <person name="Imamovic A."/>
            <person name="Larimer J."/>
            <person name="McCowan C."/>
            <person name="Murphy C."/>
            <person name="Pearson M."/>
            <person name="Priest M."/>
            <person name="Roberts A."/>
            <person name="Saif S."/>
            <person name="Shea T."/>
            <person name="Sykes S."/>
            <person name="Wortman J."/>
            <person name="Nusbaum C."/>
            <person name="Birren B."/>
        </authorList>
    </citation>
    <scope>NUCLEOTIDE SEQUENCE [LARGE SCALE GENOMIC DNA]</scope>
    <source>
        <strain evidence="2">CBS 10117</strain>
    </source>
</reference>
<dbReference type="AlphaFoldDB" id="A0A1A6ADM1"/>
<sequence length="169" mass="18679">MSSSSRQQNQQSLQGQSQDSGDARVQFQSYIDKTSKKVVKRDIQLKSEYFGLGLGAASASMQNYAAVIPNPNPAQSTNLGAEVSQYQVTPGIQDRQVYLHSGLDSDLPPSSESFQEVIFPESYDITISAKYPSDAVRTGDRVTTSPWQTRVYHHVSPEKGSTIDRFLNK</sequence>
<organism evidence="2">
    <name type="scientific">Kwoniella dejecticola CBS 10117</name>
    <dbReference type="NCBI Taxonomy" id="1296121"/>
    <lineage>
        <taxon>Eukaryota</taxon>
        <taxon>Fungi</taxon>
        <taxon>Dikarya</taxon>
        <taxon>Basidiomycota</taxon>
        <taxon>Agaricomycotina</taxon>
        <taxon>Tremellomycetes</taxon>
        <taxon>Tremellales</taxon>
        <taxon>Cryptococcaceae</taxon>
        <taxon>Kwoniella</taxon>
    </lineage>
</organism>
<dbReference type="EMBL" id="CP144531">
    <property type="protein sequence ID" value="WWC58931.1"/>
    <property type="molecule type" value="Genomic_DNA"/>
</dbReference>
<evidence type="ECO:0000313" key="2">
    <source>
        <dbReference type="EMBL" id="OBR88171.1"/>
    </source>
</evidence>